<proteinExistence type="predicted"/>
<dbReference type="EMBL" id="JAUEPO010000007">
    <property type="protein sequence ID" value="KAK3317368.1"/>
    <property type="molecule type" value="Genomic_DNA"/>
</dbReference>
<keyword evidence="2" id="KW-1185">Reference proteome</keyword>
<sequence>MPACLPAWFFFSPTSHHGTMVEAEQIATTHPPAQGASMPSFAGSHSRAVLSWMGQAKRQLSGANKQCSSGSRWRHCVLAGTGGFCGTWVGWFVVGLDGGRMGLAGWMGEGEGFQLRGLEVLFRVHHAHARVLLLGRLGTQRLRVYWCSFRLSCLG</sequence>
<name>A0AAE0I2G8_9PEZI</name>
<evidence type="ECO:0000313" key="2">
    <source>
        <dbReference type="Proteomes" id="UP001286456"/>
    </source>
</evidence>
<dbReference type="AlphaFoldDB" id="A0AAE0I2G8"/>
<evidence type="ECO:0000313" key="1">
    <source>
        <dbReference type="EMBL" id="KAK3317368.1"/>
    </source>
</evidence>
<protein>
    <submittedName>
        <fullName evidence="1">Uncharacterized protein</fullName>
    </submittedName>
</protein>
<feature type="non-terminal residue" evidence="1">
    <location>
        <position position="155"/>
    </location>
</feature>
<accession>A0AAE0I2G8</accession>
<dbReference type="Proteomes" id="UP001286456">
    <property type="component" value="Unassembled WGS sequence"/>
</dbReference>
<comment type="caution">
    <text evidence="1">The sequence shown here is derived from an EMBL/GenBank/DDBJ whole genome shotgun (WGS) entry which is preliminary data.</text>
</comment>
<reference evidence="1" key="2">
    <citation type="submission" date="2023-06" db="EMBL/GenBank/DDBJ databases">
        <authorList>
            <consortium name="Lawrence Berkeley National Laboratory"/>
            <person name="Haridas S."/>
            <person name="Hensen N."/>
            <person name="Bonometti L."/>
            <person name="Westerberg I."/>
            <person name="Brannstrom I.O."/>
            <person name="Guillou S."/>
            <person name="Cros-Aarteil S."/>
            <person name="Calhoun S."/>
            <person name="Kuo A."/>
            <person name="Mondo S."/>
            <person name="Pangilinan J."/>
            <person name="Riley R."/>
            <person name="Labutti K."/>
            <person name="Andreopoulos B."/>
            <person name="Lipzen A."/>
            <person name="Chen C."/>
            <person name="Yanf M."/>
            <person name="Daum C."/>
            <person name="Ng V."/>
            <person name="Clum A."/>
            <person name="Steindorff A."/>
            <person name="Ohm R."/>
            <person name="Martin F."/>
            <person name="Silar P."/>
            <person name="Natvig D."/>
            <person name="Lalanne C."/>
            <person name="Gautier V."/>
            <person name="Ament-Velasquez S.L."/>
            <person name="Kruys A."/>
            <person name="Hutchinson M.I."/>
            <person name="Powell A.J."/>
            <person name="Barry K."/>
            <person name="Miller A.N."/>
            <person name="Grigoriev I.V."/>
            <person name="Debuchy R."/>
            <person name="Gladieux P."/>
            <person name="Thoren M.H."/>
            <person name="Johannesson H."/>
        </authorList>
    </citation>
    <scope>NUCLEOTIDE SEQUENCE</scope>
    <source>
        <strain evidence="1">SMH4131-1</strain>
    </source>
</reference>
<reference evidence="1" key="1">
    <citation type="journal article" date="2023" name="Mol. Phylogenet. Evol.">
        <title>Genome-scale phylogeny and comparative genomics of the fungal order Sordariales.</title>
        <authorList>
            <person name="Hensen N."/>
            <person name="Bonometti L."/>
            <person name="Westerberg I."/>
            <person name="Brannstrom I.O."/>
            <person name="Guillou S."/>
            <person name="Cros-Aarteil S."/>
            <person name="Calhoun S."/>
            <person name="Haridas S."/>
            <person name="Kuo A."/>
            <person name="Mondo S."/>
            <person name="Pangilinan J."/>
            <person name="Riley R."/>
            <person name="LaButti K."/>
            <person name="Andreopoulos B."/>
            <person name="Lipzen A."/>
            <person name="Chen C."/>
            <person name="Yan M."/>
            <person name="Daum C."/>
            <person name="Ng V."/>
            <person name="Clum A."/>
            <person name="Steindorff A."/>
            <person name="Ohm R.A."/>
            <person name="Martin F."/>
            <person name="Silar P."/>
            <person name="Natvig D.O."/>
            <person name="Lalanne C."/>
            <person name="Gautier V."/>
            <person name="Ament-Velasquez S.L."/>
            <person name="Kruys A."/>
            <person name="Hutchinson M.I."/>
            <person name="Powell A.J."/>
            <person name="Barry K."/>
            <person name="Miller A.N."/>
            <person name="Grigoriev I.V."/>
            <person name="Debuchy R."/>
            <person name="Gladieux P."/>
            <person name="Hiltunen Thoren M."/>
            <person name="Johannesson H."/>
        </authorList>
    </citation>
    <scope>NUCLEOTIDE SEQUENCE</scope>
    <source>
        <strain evidence="1">SMH4131-1</strain>
    </source>
</reference>
<gene>
    <name evidence="1" type="ORF">B0T19DRAFT_434844</name>
</gene>
<organism evidence="1 2">
    <name type="scientific">Cercophora scortea</name>
    <dbReference type="NCBI Taxonomy" id="314031"/>
    <lineage>
        <taxon>Eukaryota</taxon>
        <taxon>Fungi</taxon>
        <taxon>Dikarya</taxon>
        <taxon>Ascomycota</taxon>
        <taxon>Pezizomycotina</taxon>
        <taxon>Sordariomycetes</taxon>
        <taxon>Sordariomycetidae</taxon>
        <taxon>Sordariales</taxon>
        <taxon>Lasiosphaeriaceae</taxon>
        <taxon>Cercophora</taxon>
    </lineage>
</organism>